<name>A0A7J7LHC4_9MAGN</name>
<feature type="transmembrane region" description="Helical" evidence="6">
    <location>
        <begin position="606"/>
        <end position="627"/>
    </location>
</feature>
<evidence type="ECO:0000256" key="6">
    <source>
        <dbReference type="RuleBase" id="RU368066"/>
    </source>
</evidence>
<evidence type="ECO:0000313" key="8">
    <source>
        <dbReference type="EMBL" id="KAF6142033.1"/>
    </source>
</evidence>
<comment type="caution">
    <text evidence="8">The sequence shown here is derived from an EMBL/GenBank/DDBJ whole genome shotgun (WGS) entry which is preliminary data.</text>
</comment>
<dbReference type="EMBL" id="JACGCM010002284">
    <property type="protein sequence ID" value="KAF6142033.1"/>
    <property type="molecule type" value="Genomic_DNA"/>
</dbReference>
<dbReference type="PANTHER" id="PTHR12385:SF92">
    <property type="entry name" value="CHOLINE TRANSPORTER-LIKE PROTEIN"/>
    <property type="match status" value="1"/>
</dbReference>
<evidence type="ECO:0000256" key="5">
    <source>
        <dbReference type="ARBA" id="ARBA00023136"/>
    </source>
</evidence>
<protein>
    <recommendedName>
        <fullName evidence="6">Choline transporter-like protein</fullName>
    </recommendedName>
</protein>
<feature type="transmembrane region" description="Helical" evidence="6">
    <location>
        <begin position="499"/>
        <end position="520"/>
    </location>
</feature>
<feature type="transmembrane region" description="Helical" evidence="6">
    <location>
        <begin position="643"/>
        <end position="664"/>
    </location>
</feature>
<accession>A0A7J7LHC4</accession>
<evidence type="ECO:0000256" key="2">
    <source>
        <dbReference type="ARBA" id="ARBA00007168"/>
    </source>
</evidence>
<dbReference type="OrthoDB" id="420519at2759"/>
<feature type="transmembrane region" description="Helical" evidence="6">
    <location>
        <begin position="374"/>
        <end position="395"/>
    </location>
</feature>
<evidence type="ECO:0000313" key="9">
    <source>
        <dbReference type="Proteomes" id="UP000541444"/>
    </source>
</evidence>
<evidence type="ECO:0000256" key="4">
    <source>
        <dbReference type="ARBA" id="ARBA00022989"/>
    </source>
</evidence>
<gene>
    <name evidence="8" type="ORF">GIB67_038001</name>
</gene>
<dbReference type="GO" id="GO:0022857">
    <property type="term" value="F:transmembrane transporter activity"/>
    <property type="evidence" value="ECO:0007669"/>
    <property type="project" value="UniProtKB-UniRule"/>
</dbReference>
<organism evidence="8 9">
    <name type="scientific">Kingdonia uniflora</name>
    <dbReference type="NCBI Taxonomy" id="39325"/>
    <lineage>
        <taxon>Eukaryota</taxon>
        <taxon>Viridiplantae</taxon>
        <taxon>Streptophyta</taxon>
        <taxon>Embryophyta</taxon>
        <taxon>Tracheophyta</taxon>
        <taxon>Spermatophyta</taxon>
        <taxon>Magnoliopsida</taxon>
        <taxon>Ranunculales</taxon>
        <taxon>Circaeasteraceae</taxon>
        <taxon>Kingdonia</taxon>
    </lineage>
</organism>
<comment type="similarity">
    <text evidence="2 6">Belongs to the CTL (choline transporter-like) family.</text>
</comment>
<proteinExistence type="inferred from homology"/>
<keyword evidence="4 6" id="KW-1133">Transmembrane helix</keyword>
<reference evidence="8 9" key="1">
    <citation type="journal article" date="2020" name="IScience">
        <title>Genome Sequencing of the Endangered Kingdonia uniflora (Circaeasteraceae, Ranunculales) Reveals Potential Mechanisms of Evolutionary Specialization.</title>
        <authorList>
            <person name="Sun Y."/>
            <person name="Deng T."/>
            <person name="Zhang A."/>
            <person name="Moore M.J."/>
            <person name="Landis J.B."/>
            <person name="Lin N."/>
            <person name="Zhang H."/>
            <person name="Zhang X."/>
            <person name="Huang J."/>
            <person name="Zhang X."/>
            <person name="Sun H."/>
            <person name="Wang H."/>
        </authorList>
    </citation>
    <scope>NUCLEOTIDE SEQUENCE [LARGE SCALE GENOMIC DNA]</scope>
    <source>
        <strain evidence="8">TB1705</strain>
        <tissue evidence="8">Leaf</tissue>
    </source>
</reference>
<comment type="function">
    <text evidence="6">Choline transporter.</text>
</comment>
<keyword evidence="5 6" id="KW-0472">Membrane</keyword>
<dbReference type="InterPro" id="IPR007603">
    <property type="entry name" value="Choline_transptr-like"/>
</dbReference>
<dbReference type="PANTHER" id="PTHR12385">
    <property type="entry name" value="CHOLINE TRANSPORTER-LIKE (SLC FAMILY 44)"/>
    <property type="match status" value="1"/>
</dbReference>
<feature type="transmembrane region" description="Helical" evidence="6">
    <location>
        <begin position="251"/>
        <end position="276"/>
    </location>
</feature>
<evidence type="ECO:0000256" key="3">
    <source>
        <dbReference type="ARBA" id="ARBA00022692"/>
    </source>
</evidence>
<sequence length="711" mass="79916">MGESTMRYPSREGEGNPTTTTTTTTTSTGRTIQREGIIKHNRKCRDIAFLVLFIAFWIGMIVNSSFGFNKGNPSRLTYGLDYRGNVCGSKHADLNELEIRYWPNPNQVYESGRKNSQFKLENARSICLMECPIPSEDALNWVCDYPEGDIQISMDEWIDRNYDYFEYLTPNLRNSSVQLQGPCYPVIFPSVNVYWSCQFIARVSNISLQHWQQMGGVHINDDIIIDKSIHRSINSRQAVLKRYMADVGKSWPVLIVCGGMLPLFLSVIWLIMIRYFVAGMTWITLIVFNILIISATMLYYLKAGWIGSDAISPIIGEHDPYIHVSGRDQAHLHFVAALMTVVMAVSVLSSIAIARRILMATSVLKVAATVIGKVRVLIVFPVVPYTLLTIFYMIWTSAALHLFSSGQIRQNSCHSDCCAYDLRLKRVDCDTCCGYRIHYTPHIEVAILFHLFGCYWATQFFIACSSTVIAGSVASFYWARGETSQEIPSLPVFSSMKRLMRYSLGSVAIGSLIVSFVEFFQSMLKSIRRKLKGIDTTPETRIEKLTSSSSQCCLGFIGWTIKSVNRNAYIMIAITGKGFFRASEIATGLIMNNIVRIGRVNVIGDVVLFLGKLCVSLSSAVFAFLMLDNHKYKSAHNKVSSPLFPVLVCWGLGYVVATLFFAVVEMSIDTIILSYCQDSEEHHGTAQYAPTFLVETLNDQDDMQRLIQGSS</sequence>
<feature type="transmembrane region" description="Helical" evidence="6">
    <location>
        <begin position="47"/>
        <end position="68"/>
    </location>
</feature>
<feature type="transmembrane region" description="Helical" evidence="6">
    <location>
        <begin position="282"/>
        <end position="301"/>
    </location>
</feature>
<dbReference type="AlphaFoldDB" id="A0A7J7LHC4"/>
<evidence type="ECO:0000256" key="1">
    <source>
        <dbReference type="ARBA" id="ARBA00004141"/>
    </source>
</evidence>
<comment type="subcellular location">
    <subcellularLocation>
        <location evidence="6">Cell membrane</location>
        <topology evidence="6">Multi-pass membrane protein</topology>
    </subcellularLocation>
    <subcellularLocation>
        <location evidence="1">Membrane</location>
        <topology evidence="1">Multi-pass membrane protein</topology>
    </subcellularLocation>
</comment>
<keyword evidence="9" id="KW-1185">Reference proteome</keyword>
<feature type="region of interest" description="Disordered" evidence="7">
    <location>
        <begin position="1"/>
        <end position="30"/>
    </location>
</feature>
<keyword evidence="3 6" id="KW-0812">Transmembrane</keyword>
<feature type="transmembrane region" description="Helical" evidence="6">
    <location>
        <begin position="460"/>
        <end position="479"/>
    </location>
</feature>
<dbReference type="GO" id="GO:0005886">
    <property type="term" value="C:plasma membrane"/>
    <property type="evidence" value="ECO:0007669"/>
    <property type="project" value="UniProtKB-SubCell"/>
</dbReference>
<feature type="transmembrane region" description="Helical" evidence="6">
    <location>
        <begin position="332"/>
        <end position="354"/>
    </location>
</feature>
<dbReference type="Pfam" id="PF04515">
    <property type="entry name" value="Choline_transpo"/>
    <property type="match status" value="1"/>
</dbReference>
<evidence type="ECO:0000256" key="7">
    <source>
        <dbReference type="SAM" id="MobiDB-lite"/>
    </source>
</evidence>
<feature type="compositionally biased region" description="Low complexity" evidence="7">
    <location>
        <begin position="18"/>
        <end position="28"/>
    </location>
</feature>
<dbReference type="Proteomes" id="UP000541444">
    <property type="component" value="Unassembled WGS sequence"/>
</dbReference>